<sequence>MAKTIAEKLQIKPNTSVWFSHPERQALIGPLPTGAQVSDTLAGAALGIVFGDSAADLRTVLDAHRNDLATPGILWVAYPKGNKADINRDSLWKIVAEYGMRPNSQIAIDDTWSALRFRANREGETPFTIG</sequence>
<gene>
    <name evidence="1" type="ORF">SE17_11200</name>
</gene>
<protein>
    <recommendedName>
        <fullName evidence="3">DUF3052 domain-containing protein</fullName>
    </recommendedName>
</protein>
<proteinExistence type="predicted"/>
<evidence type="ECO:0000313" key="1">
    <source>
        <dbReference type="EMBL" id="KPV53166.1"/>
    </source>
</evidence>
<name>A0A0P9DBN4_9CHLR</name>
<keyword evidence="2" id="KW-1185">Reference proteome</keyword>
<organism evidence="1 2">
    <name type="scientific">Kouleothrix aurantiaca</name>
    <dbReference type="NCBI Taxonomy" id="186479"/>
    <lineage>
        <taxon>Bacteria</taxon>
        <taxon>Bacillati</taxon>
        <taxon>Chloroflexota</taxon>
        <taxon>Chloroflexia</taxon>
        <taxon>Chloroflexales</taxon>
        <taxon>Roseiflexineae</taxon>
        <taxon>Roseiflexaceae</taxon>
        <taxon>Kouleothrix</taxon>
    </lineage>
</organism>
<comment type="caution">
    <text evidence="1">The sequence shown here is derived from an EMBL/GenBank/DDBJ whole genome shotgun (WGS) entry which is preliminary data.</text>
</comment>
<reference evidence="1 2" key="1">
    <citation type="submission" date="2015-09" db="EMBL/GenBank/DDBJ databases">
        <title>Draft genome sequence of Kouleothrix aurantiaca JCM 19913.</title>
        <authorList>
            <person name="Hemp J."/>
        </authorList>
    </citation>
    <scope>NUCLEOTIDE SEQUENCE [LARGE SCALE GENOMIC DNA]</scope>
    <source>
        <strain evidence="1 2">COM-B</strain>
    </source>
</reference>
<dbReference type="PATRIC" id="fig|186479.3.peg.6744"/>
<evidence type="ECO:0000313" key="2">
    <source>
        <dbReference type="Proteomes" id="UP000050509"/>
    </source>
</evidence>
<dbReference type="Proteomes" id="UP000050509">
    <property type="component" value="Unassembled WGS sequence"/>
</dbReference>
<evidence type="ECO:0008006" key="3">
    <source>
        <dbReference type="Google" id="ProtNLM"/>
    </source>
</evidence>
<dbReference type="EMBL" id="LJCR01000324">
    <property type="protein sequence ID" value="KPV53166.1"/>
    <property type="molecule type" value="Genomic_DNA"/>
</dbReference>
<dbReference type="AlphaFoldDB" id="A0A0P9DBN4"/>
<accession>A0A0P9DBN4</accession>